<organism evidence="1">
    <name type="scientific">Guillardia theta (strain CCMP2712)</name>
    <name type="common">Cryptophyte</name>
    <dbReference type="NCBI Taxonomy" id="905079"/>
    <lineage>
        <taxon>Eukaryota</taxon>
        <taxon>Cryptophyceae</taxon>
        <taxon>Pyrenomonadales</taxon>
        <taxon>Geminigeraceae</taxon>
        <taxon>Guillardia</taxon>
    </lineage>
</organism>
<proteinExistence type="predicted"/>
<dbReference type="EMBL" id="JH993056">
    <property type="protein sequence ID" value="EKX37685.1"/>
    <property type="molecule type" value="Genomic_DNA"/>
</dbReference>
<dbReference type="EnsemblProtists" id="EKX37685">
    <property type="protein sequence ID" value="EKX37685"/>
    <property type="gene ID" value="GUITHDRAFT_154903"/>
</dbReference>
<keyword evidence="3" id="KW-1185">Reference proteome</keyword>
<reference evidence="3" key="2">
    <citation type="submission" date="2012-11" db="EMBL/GenBank/DDBJ databases">
        <authorList>
            <person name="Kuo A."/>
            <person name="Curtis B.A."/>
            <person name="Tanifuji G."/>
            <person name="Burki F."/>
            <person name="Gruber A."/>
            <person name="Irimia M."/>
            <person name="Maruyama S."/>
            <person name="Arias M.C."/>
            <person name="Ball S.G."/>
            <person name="Gile G.H."/>
            <person name="Hirakawa Y."/>
            <person name="Hopkins J.F."/>
            <person name="Rensing S.A."/>
            <person name="Schmutz J."/>
            <person name="Symeonidi A."/>
            <person name="Elias M."/>
            <person name="Eveleigh R.J."/>
            <person name="Herman E.K."/>
            <person name="Klute M.J."/>
            <person name="Nakayama T."/>
            <person name="Obornik M."/>
            <person name="Reyes-Prieto A."/>
            <person name="Armbrust E.V."/>
            <person name="Aves S.J."/>
            <person name="Beiko R.G."/>
            <person name="Coutinho P."/>
            <person name="Dacks J.B."/>
            <person name="Durnford D.G."/>
            <person name="Fast N.M."/>
            <person name="Green B.R."/>
            <person name="Grisdale C."/>
            <person name="Hempe F."/>
            <person name="Henrissat B."/>
            <person name="Hoppner M.P."/>
            <person name="Ishida K.-I."/>
            <person name="Kim E."/>
            <person name="Koreny L."/>
            <person name="Kroth P.G."/>
            <person name="Liu Y."/>
            <person name="Malik S.-B."/>
            <person name="Maier U.G."/>
            <person name="McRose D."/>
            <person name="Mock T."/>
            <person name="Neilson J.A."/>
            <person name="Onodera N.T."/>
            <person name="Poole A.M."/>
            <person name="Pritham E.J."/>
            <person name="Richards T.A."/>
            <person name="Rocap G."/>
            <person name="Roy S.W."/>
            <person name="Sarai C."/>
            <person name="Schaack S."/>
            <person name="Shirato S."/>
            <person name="Slamovits C.H."/>
            <person name="Spencer D.F."/>
            <person name="Suzuki S."/>
            <person name="Worden A.Z."/>
            <person name="Zauner S."/>
            <person name="Barry K."/>
            <person name="Bell C."/>
            <person name="Bharti A.K."/>
            <person name="Crow J.A."/>
            <person name="Grimwood J."/>
            <person name="Kramer R."/>
            <person name="Lindquist E."/>
            <person name="Lucas S."/>
            <person name="Salamov A."/>
            <person name="McFadden G.I."/>
            <person name="Lane C.E."/>
            <person name="Keeling P.J."/>
            <person name="Gray M.W."/>
            <person name="Grigoriev I.V."/>
            <person name="Archibald J.M."/>
        </authorList>
    </citation>
    <scope>NUCLEOTIDE SEQUENCE</scope>
    <source>
        <strain evidence="3">CCMP2712</strain>
    </source>
</reference>
<evidence type="ECO:0000313" key="2">
    <source>
        <dbReference type="EnsemblProtists" id="EKX37685"/>
    </source>
</evidence>
<dbReference type="AlphaFoldDB" id="L1IPE1"/>
<evidence type="ECO:0000313" key="1">
    <source>
        <dbReference type="EMBL" id="EKX37685.1"/>
    </source>
</evidence>
<reference evidence="2" key="3">
    <citation type="submission" date="2015-06" db="UniProtKB">
        <authorList>
            <consortium name="EnsemblProtists"/>
        </authorList>
    </citation>
    <scope>IDENTIFICATION</scope>
</reference>
<dbReference type="GeneID" id="17294462"/>
<reference evidence="1 3" key="1">
    <citation type="journal article" date="2012" name="Nature">
        <title>Algal genomes reveal evolutionary mosaicism and the fate of nucleomorphs.</title>
        <authorList>
            <consortium name="DOE Joint Genome Institute"/>
            <person name="Curtis B.A."/>
            <person name="Tanifuji G."/>
            <person name="Burki F."/>
            <person name="Gruber A."/>
            <person name="Irimia M."/>
            <person name="Maruyama S."/>
            <person name="Arias M.C."/>
            <person name="Ball S.G."/>
            <person name="Gile G.H."/>
            <person name="Hirakawa Y."/>
            <person name="Hopkins J.F."/>
            <person name="Kuo A."/>
            <person name="Rensing S.A."/>
            <person name="Schmutz J."/>
            <person name="Symeonidi A."/>
            <person name="Elias M."/>
            <person name="Eveleigh R.J."/>
            <person name="Herman E.K."/>
            <person name="Klute M.J."/>
            <person name="Nakayama T."/>
            <person name="Obornik M."/>
            <person name="Reyes-Prieto A."/>
            <person name="Armbrust E.V."/>
            <person name="Aves S.J."/>
            <person name="Beiko R.G."/>
            <person name="Coutinho P."/>
            <person name="Dacks J.B."/>
            <person name="Durnford D.G."/>
            <person name="Fast N.M."/>
            <person name="Green B.R."/>
            <person name="Grisdale C.J."/>
            <person name="Hempel F."/>
            <person name="Henrissat B."/>
            <person name="Hoppner M.P."/>
            <person name="Ishida K."/>
            <person name="Kim E."/>
            <person name="Koreny L."/>
            <person name="Kroth P.G."/>
            <person name="Liu Y."/>
            <person name="Malik S.B."/>
            <person name="Maier U.G."/>
            <person name="McRose D."/>
            <person name="Mock T."/>
            <person name="Neilson J.A."/>
            <person name="Onodera N.T."/>
            <person name="Poole A.M."/>
            <person name="Pritham E.J."/>
            <person name="Richards T.A."/>
            <person name="Rocap G."/>
            <person name="Roy S.W."/>
            <person name="Sarai C."/>
            <person name="Schaack S."/>
            <person name="Shirato S."/>
            <person name="Slamovits C.H."/>
            <person name="Spencer D.F."/>
            <person name="Suzuki S."/>
            <person name="Worden A.Z."/>
            <person name="Zauner S."/>
            <person name="Barry K."/>
            <person name="Bell C."/>
            <person name="Bharti A.K."/>
            <person name="Crow J.A."/>
            <person name="Grimwood J."/>
            <person name="Kramer R."/>
            <person name="Lindquist E."/>
            <person name="Lucas S."/>
            <person name="Salamov A."/>
            <person name="McFadden G.I."/>
            <person name="Lane C.E."/>
            <person name="Keeling P.J."/>
            <person name="Gray M.W."/>
            <person name="Grigoriev I.V."/>
            <person name="Archibald J.M."/>
        </authorList>
    </citation>
    <scope>NUCLEOTIDE SEQUENCE</scope>
    <source>
        <strain evidence="1 3">CCMP2712</strain>
    </source>
</reference>
<dbReference type="Proteomes" id="UP000011087">
    <property type="component" value="Unassembled WGS sequence"/>
</dbReference>
<dbReference type="RefSeq" id="XP_005824665.1">
    <property type="nucleotide sequence ID" value="XM_005824608.1"/>
</dbReference>
<name>L1IPE1_GUITC</name>
<accession>L1IPE1</accession>
<gene>
    <name evidence="1" type="ORF">GUITHDRAFT_154903</name>
</gene>
<sequence length="60" mass="6729">MKAKGWENLMEKDELSAKKVANVATSIATRMLLARRGVEIDKITNGLFRCPCPMVFQCTL</sequence>
<evidence type="ECO:0000313" key="3">
    <source>
        <dbReference type="Proteomes" id="UP000011087"/>
    </source>
</evidence>
<dbReference type="KEGG" id="gtt:GUITHDRAFT_154903"/>
<dbReference type="HOGENOM" id="CLU_2946541_0_0_1"/>
<protein>
    <submittedName>
        <fullName evidence="1 2">Uncharacterized protein</fullName>
    </submittedName>
</protein>
<dbReference type="PaxDb" id="55529-EKX37685"/>